<proteinExistence type="predicted"/>
<dbReference type="EMBL" id="QKWP01000110">
    <property type="protein sequence ID" value="RIB27120.1"/>
    <property type="molecule type" value="Genomic_DNA"/>
</dbReference>
<sequence length="131" mass="14873">MTIHGATRSNGKTPSNDNTWQPRNDDTRSNKEMTMPGHPKQQQNNDTRHTQSNQETTISEATTKHKKTIIHSNSKTPRNDNNMGYFAHKNAKTTPGNIRSHMKETTQDNSDKCARPPTGELPKEKRTRPPK</sequence>
<gene>
    <name evidence="2" type="ORF">C2G38_2161406</name>
</gene>
<feature type="compositionally biased region" description="Basic and acidic residues" evidence="1">
    <location>
        <begin position="101"/>
        <end position="114"/>
    </location>
</feature>
<feature type="compositionally biased region" description="Polar residues" evidence="1">
    <location>
        <begin position="7"/>
        <end position="22"/>
    </location>
</feature>
<evidence type="ECO:0000256" key="1">
    <source>
        <dbReference type="SAM" id="MobiDB-lite"/>
    </source>
</evidence>
<evidence type="ECO:0000313" key="3">
    <source>
        <dbReference type="Proteomes" id="UP000266673"/>
    </source>
</evidence>
<dbReference type="Proteomes" id="UP000266673">
    <property type="component" value="Unassembled WGS sequence"/>
</dbReference>
<reference evidence="2 3" key="1">
    <citation type="submission" date="2018-06" db="EMBL/GenBank/DDBJ databases">
        <title>Comparative genomics reveals the genomic features of Rhizophagus irregularis, R. cerebriforme, R. diaphanum and Gigaspora rosea, and their symbiotic lifestyle signature.</title>
        <authorList>
            <person name="Morin E."/>
            <person name="San Clemente H."/>
            <person name="Chen E.C.H."/>
            <person name="De La Providencia I."/>
            <person name="Hainaut M."/>
            <person name="Kuo A."/>
            <person name="Kohler A."/>
            <person name="Murat C."/>
            <person name="Tang N."/>
            <person name="Roy S."/>
            <person name="Loubradou J."/>
            <person name="Henrissat B."/>
            <person name="Grigoriev I.V."/>
            <person name="Corradi N."/>
            <person name="Roux C."/>
            <person name="Martin F.M."/>
        </authorList>
    </citation>
    <scope>NUCLEOTIDE SEQUENCE [LARGE SCALE GENOMIC DNA]</scope>
    <source>
        <strain evidence="2 3">DAOM 194757</strain>
    </source>
</reference>
<feature type="compositionally biased region" description="Polar residues" evidence="1">
    <location>
        <begin position="40"/>
        <end position="61"/>
    </location>
</feature>
<keyword evidence="3" id="KW-1185">Reference proteome</keyword>
<dbReference type="AlphaFoldDB" id="A0A397VWZ4"/>
<evidence type="ECO:0000313" key="2">
    <source>
        <dbReference type="EMBL" id="RIB27120.1"/>
    </source>
</evidence>
<comment type="caution">
    <text evidence="2">The sequence shown here is derived from an EMBL/GenBank/DDBJ whole genome shotgun (WGS) entry which is preliminary data.</text>
</comment>
<feature type="region of interest" description="Disordered" evidence="1">
    <location>
        <begin position="1"/>
        <end position="131"/>
    </location>
</feature>
<accession>A0A397VWZ4</accession>
<name>A0A397VWZ4_9GLOM</name>
<feature type="compositionally biased region" description="Polar residues" evidence="1">
    <location>
        <begin position="70"/>
        <end position="82"/>
    </location>
</feature>
<organism evidence="2 3">
    <name type="scientific">Gigaspora rosea</name>
    <dbReference type="NCBI Taxonomy" id="44941"/>
    <lineage>
        <taxon>Eukaryota</taxon>
        <taxon>Fungi</taxon>
        <taxon>Fungi incertae sedis</taxon>
        <taxon>Mucoromycota</taxon>
        <taxon>Glomeromycotina</taxon>
        <taxon>Glomeromycetes</taxon>
        <taxon>Diversisporales</taxon>
        <taxon>Gigasporaceae</taxon>
        <taxon>Gigaspora</taxon>
    </lineage>
</organism>
<protein>
    <submittedName>
        <fullName evidence="2">Uncharacterized protein</fullName>
    </submittedName>
</protein>